<dbReference type="GO" id="GO:0009252">
    <property type="term" value="P:peptidoglycan biosynthetic process"/>
    <property type="evidence" value="ECO:0007669"/>
    <property type="project" value="UniProtKB-UniRule"/>
</dbReference>
<feature type="transmembrane region" description="Helical" evidence="8">
    <location>
        <begin position="314"/>
        <end position="331"/>
    </location>
</feature>
<comment type="caution">
    <text evidence="10">The sequence shown here is derived from an EMBL/GenBank/DDBJ whole genome shotgun (WGS) entry which is preliminary data.</text>
</comment>
<dbReference type="GO" id="GO:0034204">
    <property type="term" value="P:lipid translocation"/>
    <property type="evidence" value="ECO:0007669"/>
    <property type="project" value="TreeGrafter"/>
</dbReference>
<feature type="transmembrane region" description="Helical" evidence="8">
    <location>
        <begin position="444"/>
        <end position="469"/>
    </location>
</feature>
<protein>
    <recommendedName>
        <fullName evidence="8">Probable lipid II flippase MurJ</fullName>
    </recommendedName>
</protein>
<keyword evidence="5 8" id="KW-0573">Peptidoglycan synthesis</keyword>
<evidence type="ECO:0000313" key="10">
    <source>
        <dbReference type="EMBL" id="PIR41180.1"/>
    </source>
</evidence>
<feature type="transmembrane region" description="Helical" evidence="8">
    <location>
        <begin position="188"/>
        <end position="211"/>
    </location>
</feature>
<evidence type="ECO:0000256" key="6">
    <source>
        <dbReference type="ARBA" id="ARBA00022989"/>
    </source>
</evidence>
<dbReference type="PANTHER" id="PTHR47019">
    <property type="entry name" value="LIPID II FLIPPASE MURJ"/>
    <property type="match status" value="1"/>
</dbReference>
<keyword evidence="3 8" id="KW-0812">Transmembrane</keyword>
<reference evidence="10 11" key="1">
    <citation type="submission" date="2017-09" db="EMBL/GenBank/DDBJ databases">
        <title>Depth-based differentiation of microbial function through sediment-hosted aquifers and enrichment of novel symbionts in the deep terrestrial subsurface.</title>
        <authorList>
            <person name="Probst A.J."/>
            <person name="Ladd B."/>
            <person name="Jarett J.K."/>
            <person name="Geller-Mcgrath D.E."/>
            <person name="Sieber C.M."/>
            <person name="Emerson J.B."/>
            <person name="Anantharaman K."/>
            <person name="Thomas B.C."/>
            <person name="Malmstrom R."/>
            <person name="Stieglmeier M."/>
            <person name="Klingl A."/>
            <person name="Woyke T."/>
            <person name="Ryan C.M."/>
            <person name="Banfield J.F."/>
        </authorList>
    </citation>
    <scope>NUCLEOTIDE SEQUENCE [LARGE SCALE GENOMIC DNA]</scope>
    <source>
        <strain evidence="10">CG10_big_fil_rev_8_21_14_0_10_46_23</strain>
    </source>
</reference>
<dbReference type="GO" id="GO:0015648">
    <property type="term" value="F:lipid-linked peptidoglycan transporter activity"/>
    <property type="evidence" value="ECO:0007669"/>
    <property type="project" value="UniProtKB-UniRule"/>
</dbReference>
<dbReference type="EMBL" id="PCXO01000010">
    <property type="protein sequence ID" value="PIR41180.1"/>
    <property type="molecule type" value="Genomic_DNA"/>
</dbReference>
<feature type="transmembrane region" description="Helical" evidence="8">
    <location>
        <begin position="96"/>
        <end position="116"/>
    </location>
</feature>
<feature type="transmembrane region" description="Helical" evidence="8">
    <location>
        <begin position="246"/>
        <end position="268"/>
    </location>
</feature>
<dbReference type="PANTHER" id="PTHR47019:SF1">
    <property type="entry name" value="LIPID II FLIPPASE MURJ"/>
    <property type="match status" value="1"/>
</dbReference>
<comment type="function">
    <text evidence="8 9">Involved in peptidoglycan biosynthesis. Transports lipid-linked peptidoglycan precursors from the inner to the outer leaflet of the cytoplasmic membrane.</text>
</comment>
<dbReference type="InterPro" id="IPR051050">
    <property type="entry name" value="Lipid_II_flippase_MurJ/MviN"/>
</dbReference>
<feature type="transmembrane region" description="Helical" evidence="8">
    <location>
        <begin position="383"/>
        <end position="403"/>
    </location>
</feature>
<dbReference type="Proteomes" id="UP000230232">
    <property type="component" value="Unassembled WGS sequence"/>
</dbReference>
<dbReference type="AlphaFoldDB" id="A0A2H0R3Z9"/>
<dbReference type="UniPathway" id="UPA00219"/>
<comment type="subcellular location">
    <subcellularLocation>
        <location evidence="1 8">Cell membrane</location>
        <topology evidence="1 8">Multi-pass membrane protein</topology>
    </subcellularLocation>
</comment>
<dbReference type="GO" id="GO:0005886">
    <property type="term" value="C:plasma membrane"/>
    <property type="evidence" value="ECO:0007669"/>
    <property type="project" value="UniProtKB-SubCell"/>
</dbReference>
<feature type="transmembrane region" description="Helical" evidence="8">
    <location>
        <begin position="351"/>
        <end position="371"/>
    </location>
</feature>
<keyword evidence="6 8" id="KW-1133">Transmembrane helix</keyword>
<dbReference type="CDD" id="cd13123">
    <property type="entry name" value="MATE_MurJ_like"/>
    <property type="match status" value="1"/>
</dbReference>
<keyword evidence="2 8" id="KW-1003">Cell membrane</keyword>
<comment type="pathway">
    <text evidence="8">Cell wall biogenesis; peptidoglycan biosynthesis.</text>
</comment>
<dbReference type="GO" id="GO:0071555">
    <property type="term" value="P:cell wall organization"/>
    <property type="evidence" value="ECO:0007669"/>
    <property type="project" value="UniProtKB-UniRule"/>
</dbReference>
<feature type="transmembrane region" description="Helical" evidence="8">
    <location>
        <begin position="57"/>
        <end position="76"/>
    </location>
</feature>
<keyword evidence="7 8" id="KW-0472">Membrane</keyword>
<feature type="transmembrane region" description="Helical" evidence="8">
    <location>
        <begin position="274"/>
        <end position="293"/>
    </location>
</feature>
<dbReference type="HAMAP" id="MF_02078">
    <property type="entry name" value="MurJ_MviN"/>
    <property type="match status" value="1"/>
</dbReference>
<organism evidence="10 11">
    <name type="scientific">Candidatus Yanofskybacteria bacterium CG10_big_fil_rev_8_21_14_0_10_46_23</name>
    <dbReference type="NCBI Taxonomy" id="1975098"/>
    <lineage>
        <taxon>Bacteria</taxon>
        <taxon>Candidatus Yanofskyibacteriota</taxon>
    </lineage>
</organism>
<evidence type="ECO:0000256" key="3">
    <source>
        <dbReference type="ARBA" id="ARBA00022692"/>
    </source>
</evidence>
<dbReference type="GO" id="GO:0008360">
    <property type="term" value="P:regulation of cell shape"/>
    <property type="evidence" value="ECO:0007669"/>
    <property type="project" value="UniProtKB-UniRule"/>
</dbReference>
<comment type="similarity">
    <text evidence="8 9">Belongs to the MurJ/MviN family.</text>
</comment>
<evidence type="ECO:0000256" key="7">
    <source>
        <dbReference type="ARBA" id="ARBA00023136"/>
    </source>
</evidence>
<keyword evidence="8 9" id="KW-0813">Transport</keyword>
<gene>
    <name evidence="10" type="primary">mviN</name>
    <name evidence="8" type="synonym">murJ</name>
    <name evidence="10" type="ORF">COV31_02105</name>
</gene>
<evidence type="ECO:0000313" key="11">
    <source>
        <dbReference type="Proteomes" id="UP000230232"/>
    </source>
</evidence>
<evidence type="ECO:0000256" key="2">
    <source>
        <dbReference type="ARBA" id="ARBA00022475"/>
    </source>
</evidence>
<dbReference type="PRINTS" id="PR01806">
    <property type="entry name" value="VIRFACTRMVIN"/>
</dbReference>
<keyword evidence="8 9" id="KW-0961">Cell wall biogenesis/degradation</keyword>
<feature type="transmembrane region" description="Helical" evidence="8">
    <location>
        <begin position="481"/>
        <end position="503"/>
    </location>
</feature>
<name>A0A2H0R3Z9_9BACT</name>
<evidence type="ECO:0000256" key="9">
    <source>
        <dbReference type="PIRNR" id="PIRNR002869"/>
    </source>
</evidence>
<evidence type="ECO:0000256" key="5">
    <source>
        <dbReference type="ARBA" id="ARBA00022984"/>
    </source>
</evidence>
<sequence>MFRTIQQSKILRGGIILAVLGILSRLVGLFRDRILAKYFGASEILDAYYGAFTIPDFIFNLVVVGAVASAFIPVFVEHQAKNEALAWQLAGKFLNVLLAGVILLGLVFFILIPYLIGWILPGLSLESQLLAVVLIRIMLLSPIIFTLSTVMGSILQIHQRFLAFGLAPIFYNLGIIFGAVYLEPRIGSTGLAWGVVLGAILHLLIQAPFALKLGFRFQSLIEMTQGVKKIIKLMIPRSISLAATQINWIILTAIATTISAGSVTIFNLANNLQFVPIAMVGLSMAVASFPTLSREALQVDQTAFRQRVEKTIKGILFVIVPISFLIFYIRMDIVQVLLGVGNFTIDDVTLTARVLGFFMLGVFAQAVIPFLNRAFFALQDTRTPVLVTLGMIILNIVLVFFFLDRFSDQILALPLAFSLASIIQVFGLLFLINRRITDFQLWKVFRGFLGDLFVGVLMLMGMIMVDAAIVPFFELKNFSGAFMHGFLLTLVALLLFIAFALIFKTRDYEELVGETK</sequence>
<dbReference type="InterPro" id="IPR004268">
    <property type="entry name" value="MurJ"/>
</dbReference>
<evidence type="ECO:0000256" key="1">
    <source>
        <dbReference type="ARBA" id="ARBA00004651"/>
    </source>
</evidence>
<keyword evidence="4 8" id="KW-0133">Cell shape</keyword>
<dbReference type="NCBIfam" id="TIGR01695">
    <property type="entry name" value="murJ_mviN"/>
    <property type="match status" value="1"/>
</dbReference>
<feature type="transmembrane region" description="Helical" evidence="8">
    <location>
        <begin position="409"/>
        <end position="432"/>
    </location>
</feature>
<feature type="transmembrane region" description="Helical" evidence="8">
    <location>
        <begin position="128"/>
        <end position="149"/>
    </location>
</feature>
<evidence type="ECO:0000256" key="8">
    <source>
        <dbReference type="HAMAP-Rule" id="MF_02078"/>
    </source>
</evidence>
<feature type="transmembrane region" description="Helical" evidence="8">
    <location>
        <begin position="12"/>
        <end position="30"/>
    </location>
</feature>
<proteinExistence type="inferred from homology"/>
<dbReference type="PIRSF" id="PIRSF002869">
    <property type="entry name" value="MviN"/>
    <property type="match status" value="1"/>
</dbReference>
<dbReference type="Pfam" id="PF03023">
    <property type="entry name" value="MurJ"/>
    <property type="match status" value="1"/>
</dbReference>
<accession>A0A2H0R3Z9</accession>
<evidence type="ECO:0000256" key="4">
    <source>
        <dbReference type="ARBA" id="ARBA00022960"/>
    </source>
</evidence>
<feature type="transmembrane region" description="Helical" evidence="8">
    <location>
        <begin position="161"/>
        <end position="182"/>
    </location>
</feature>